<dbReference type="Proteomes" id="UP000053890">
    <property type="component" value="Unassembled WGS sequence"/>
</dbReference>
<gene>
    <name evidence="2" type="ORF">RHOBADRAFT_50897</name>
</gene>
<evidence type="ECO:0000313" key="2">
    <source>
        <dbReference type="EMBL" id="KPV78428.1"/>
    </source>
</evidence>
<dbReference type="AlphaFoldDB" id="A0A194SCH0"/>
<dbReference type="STRING" id="578459.A0A194SCH0"/>
<feature type="region of interest" description="Disordered" evidence="1">
    <location>
        <begin position="576"/>
        <end position="653"/>
    </location>
</feature>
<sequence length="653" mass="71256">MATRTLSDKPPLLFALPLHPPIPFPLHPTYSVQLPTRDLRQAYLDTLWPPAAAANQSEQARLESFARILLTLLADRAPPALNTLVRDLVLPLQDFDKRWRIQLPPLVEDPDSDDHDDGRSPAGVTDDEARRATDDYERWAVDEKVRLEAKREEDERRRKGKQRAVDQDAATGAHGDEHDEDSSVPKPVVVRPSGWLGDKELLETRLQALLLFTLLALPASFQPDIPKKGRKKKHPEHFPDTLDAAMLLDFLTDRMQIWRVMQDVSDLAFAADVPLVEKEAKVKFVPVEERDAVQVWWADVVEPLFRTRIDASVLSHHRLKLFPAATSQADRLAQRLEPAPSPFKARSLLSLEKSARRREVREGERRVAESPTMKRLMSMSGLTGKAKERDVGRTAAAAAAAAAAATAAGSASSRSQGEQDGDVFKLPSKPTRRQDALGDGAAPAEAAARPRLPRKQERPRPLPRGDSSSAGIPDALKRRVVSLGKQAGSRAKSGIGAPLVKDGDGDGLKRKRKSLSPKKLTASERAAHTLTLVPDTPDKAAAAASSAASFRNPFHRTSTVPSFAALGAAFRAGASDAAPLPFSLPPPPRLSSDKDRMDWSGEGEDEDSEEDSEGDVVLGERDRRRGGAAGEAQEGGTVTPKKQTARKVLVPDT</sequence>
<feature type="compositionally biased region" description="Acidic residues" evidence="1">
    <location>
        <begin position="601"/>
        <end position="614"/>
    </location>
</feature>
<feature type="compositionally biased region" description="Low complexity" evidence="1">
    <location>
        <begin position="437"/>
        <end position="450"/>
    </location>
</feature>
<feature type="region of interest" description="Disordered" evidence="1">
    <location>
        <begin position="354"/>
        <end position="390"/>
    </location>
</feature>
<keyword evidence="3" id="KW-1185">Reference proteome</keyword>
<evidence type="ECO:0000313" key="3">
    <source>
        <dbReference type="Proteomes" id="UP000053890"/>
    </source>
</evidence>
<feature type="region of interest" description="Disordered" evidence="1">
    <location>
        <begin position="149"/>
        <end position="187"/>
    </location>
</feature>
<accession>A0A194SCH0</accession>
<organism evidence="2 3">
    <name type="scientific">Rhodotorula graminis (strain WP1)</name>
    <dbReference type="NCBI Taxonomy" id="578459"/>
    <lineage>
        <taxon>Eukaryota</taxon>
        <taxon>Fungi</taxon>
        <taxon>Dikarya</taxon>
        <taxon>Basidiomycota</taxon>
        <taxon>Pucciniomycotina</taxon>
        <taxon>Microbotryomycetes</taxon>
        <taxon>Sporidiobolales</taxon>
        <taxon>Sporidiobolaceae</taxon>
        <taxon>Rhodotorula</taxon>
    </lineage>
</organism>
<feature type="compositionally biased region" description="Basic and acidic residues" evidence="1">
    <location>
        <begin position="354"/>
        <end position="368"/>
    </location>
</feature>
<dbReference type="GeneID" id="28975993"/>
<protein>
    <recommendedName>
        <fullName evidence="4">DNA replication regulator Sld3 C-terminal domain-containing protein</fullName>
    </recommendedName>
</protein>
<feature type="region of interest" description="Disordered" evidence="1">
    <location>
        <begin position="105"/>
        <end position="131"/>
    </location>
</feature>
<name>A0A194SCH0_RHOGW</name>
<evidence type="ECO:0008006" key="4">
    <source>
        <dbReference type="Google" id="ProtNLM"/>
    </source>
</evidence>
<feature type="compositionally biased region" description="Basic and acidic residues" evidence="1">
    <location>
        <begin position="174"/>
        <end position="183"/>
    </location>
</feature>
<dbReference type="OrthoDB" id="2527516at2759"/>
<evidence type="ECO:0000256" key="1">
    <source>
        <dbReference type="SAM" id="MobiDB-lite"/>
    </source>
</evidence>
<dbReference type="OMA" id="EPLFRTR"/>
<dbReference type="EMBL" id="KQ474073">
    <property type="protein sequence ID" value="KPV78428.1"/>
    <property type="molecule type" value="Genomic_DNA"/>
</dbReference>
<feature type="region of interest" description="Disordered" evidence="1">
    <location>
        <begin position="408"/>
        <end position="534"/>
    </location>
</feature>
<proteinExistence type="predicted"/>
<reference evidence="2 3" key="1">
    <citation type="journal article" date="2015" name="Front. Microbiol.">
        <title>Genome sequence of the plant growth promoting endophytic yeast Rhodotorula graminis WP1.</title>
        <authorList>
            <person name="Firrincieli A."/>
            <person name="Otillar R."/>
            <person name="Salamov A."/>
            <person name="Schmutz J."/>
            <person name="Khan Z."/>
            <person name="Redman R.S."/>
            <person name="Fleck N.D."/>
            <person name="Lindquist E."/>
            <person name="Grigoriev I.V."/>
            <person name="Doty S.L."/>
        </authorList>
    </citation>
    <scope>NUCLEOTIDE SEQUENCE [LARGE SCALE GENOMIC DNA]</scope>
    <source>
        <strain evidence="2 3">WP1</strain>
    </source>
</reference>
<dbReference type="RefSeq" id="XP_018274477.1">
    <property type="nucleotide sequence ID" value="XM_018415545.1"/>
</dbReference>